<evidence type="ECO:0000313" key="2">
    <source>
        <dbReference type="Proteomes" id="UP001055072"/>
    </source>
</evidence>
<name>A0ACB8UH12_9APHY</name>
<reference evidence="1" key="1">
    <citation type="journal article" date="2021" name="Environ. Microbiol.">
        <title>Gene family expansions and transcriptome signatures uncover fungal adaptations to wood decay.</title>
        <authorList>
            <person name="Hage H."/>
            <person name="Miyauchi S."/>
            <person name="Viragh M."/>
            <person name="Drula E."/>
            <person name="Min B."/>
            <person name="Chaduli D."/>
            <person name="Navarro D."/>
            <person name="Favel A."/>
            <person name="Norest M."/>
            <person name="Lesage-Meessen L."/>
            <person name="Balint B."/>
            <person name="Merenyi Z."/>
            <person name="de Eugenio L."/>
            <person name="Morin E."/>
            <person name="Martinez A.T."/>
            <person name="Baldrian P."/>
            <person name="Stursova M."/>
            <person name="Martinez M.J."/>
            <person name="Novotny C."/>
            <person name="Magnuson J.K."/>
            <person name="Spatafora J.W."/>
            <person name="Maurice S."/>
            <person name="Pangilinan J."/>
            <person name="Andreopoulos W."/>
            <person name="LaButti K."/>
            <person name="Hundley H."/>
            <person name="Na H."/>
            <person name="Kuo A."/>
            <person name="Barry K."/>
            <person name="Lipzen A."/>
            <person name="Henrissat B."/>
            <person name="Riley R."/>
            <person name="Ahrendt S."/>
            <person name="Nagy L.G."/>
            <person name="Grigoriev I.V."/>
            <person name="Martin F."/>
            <person name="Rosso M.N."/>
        </authorList>
    </citation>
    <scope>NUCLEOTIDE SEQUENCE</scope>
    <source>
        <strain evidence="1">CBS 384.51</strain>
    </source>
</reference>
<sequence length="252" mass="27472">MSEPILEVKDVGCSKAPGQPIFEHVNFAVNDKDIIVLQGKSGSGKTTLLKCLAHLNLYEGQILYRGKPPQSYGIPIFRTRVLYVPQRPSLLPGTPRDFLNTISGFSSRSTKSGWFSKSHEHDSEHHGNGVSTTAIDLNGPIEVSKEWGIEEELWDRNWSELSGGEGQRIALATGVGLGNAEILLLDEPTSALDAGSSEMVEKYILNEVKNKGGALKAVVWITHSADQGKRVGDRFLRVTAGGIHEERGLEEA</sequence>
<organism evidence="1 2">
    <name type="scientific">Irpex rosettiformis</name>
    <dbReference type="NCBI Taxonomy" id="378272"/>
    <lineage>
        <taxon>Eukaryota</taxon>
        <taxon>Fungi</taxon>
        <taxon>Dikarya</taxon>
        <taxon>Basidiomycota</taxon>
        <taxon>Agaricomycotina</taxon>
        <taxon>Agaricomycetes</taxon>
        <taxon>Polyporales</taxon>
        <taxon>Irpicaceae</taxon>
        <taxon>Irpex</taxon>
    </lineage>
</organism>
<proteinExistence type="predicted"/>
<gene>
    <name evidence="1" type="ORF">BDY19DRAFT_917696</name>
</gene>
<protein>
    <submittedName>
        <fullName evidence="1">P-loop containing nucleoside triphosphate hydrolase protein</fullName>
    </submittedName>
</protein>
<keyword evidence="1" id="KW-0378">Hydrolase</keyword>
<keyword evidence="2" id="KW-1185">Reference proteome</keyword>
<dbReference type="EMBL" id="MU274901">
    <property type="protein sequence ID" value="KAI0093575.1"/>
    <property type="molecule type" value="Genomic_DNA"/>
</dbReference>
<evidence type="ECO:0000313" key="1">
    <source>
        <dbReference type="EMBL" id="KAI0093575.1"/>
    </source>
</evidence>
<accession>A0ACB8UH12</accession>
<comment type="caution">
    <text evidence="1">The sequence shown here is derived from an EMBL/GenBank/DDBJ whole genome shotgun (WGS) entry which is preliminary data.</text>
</comment>
<dbReference type="Proteomes" id="UP001055072">
    <property type="component" value="Unassembled WGS sequence"/>
</dbReference>